<sequence length="82" mass="9250">MLFEDQGVSCTPELPEDVCGQFRSVQMSRFQTQKSEFAAFSKFKEKGEDLSRTLELIKVVLDNAKDKQWLNPPLNKVLAAAA</sequence>
<accession>A0ABU6W0K5</accession>
<organism evidence="1 2">
    <name type="scientific">Stylosanthes scabra</name>
    <dbReference type="NCBI Taxonomy" id="79078"/>
    <lineage>
        <taxon>Eukaryota</taxon>
        <taxon>Viridiplantae</taxon>
        <taxon>Streptophyta</taxon>
        <taxon>Embryophyta</taxon>
        <taxon>Tracheophyta</taxon>
        <taxon>Spermatophyta</taxon>
        <taxon>Magnoliopsida</taxon>
        <taxon>eudicotyledons</taxon>
        <taxon>Gunneridae</taxon>
        <taxon>Pentapetalae</taxon>
        <taxon>rosids</taxon>
        <taxon>fabids</taxon>
        <taxon>Fabales</taxon>
        <taxon>Fabaceae</taxon>
        <taxon>Papilionoideae</taxon>
        <taxon>50 kb inversion clade</taxon>
        <taxon>dalbergioids sensu lato</taxon>
        <taxon>Dalbergieae</taxon>
        <taxon>Pterocarpus clade</taxon>
        <taxon>Stylosanthes</taxon>
    </lineage>
</organism>
<dbReference type="EMBL" id="JASCZI010181245">
    <property type="protein sequence ID" value="MED6179431.1"/>
    <property type="molecule type" value="Genomic_DNA"/>
</dbReference>
<keyword evidence="2" id="KW-1185">Reference proteome</keyword>
<dbReference type="Proteomes" id="UP001341840">
    <property type="component" value="Unassembled WGS sequence"/>
</dbReference>
<protein>
    <submittedName>
        <fullName evidence="1">Uncharacterized protein</fullName>
    </submittedName>
</protein>
<evidence type="ECO:0000313" key="1">
    <source>
        <dbReference type="EMBL" id="MED6179431.1"/>
    </source>
</evidence>
<proteinExistence type="predicted"/>
<comment type="caution">
    <text evidence="1">The sequence shown here is derived from an EMBL/GenBank/DDBJ whole genome shotgun (WGS) entry which is preliminary data.</text>
</comment>
<name>A0ABU6W0K5_9FABA</name>
<evidence type="ECO:0000313" key="2">
    <source>
        <dbReference type="Proteomes" id="UP001341840"/>
    </source>
</evidence>
<gene>
    <name evidence="1" type="ORF">PIB30_001196</name>
</gene>
<reference evidence="1 2" key="1">
    <citation type="journal article" date="2023" name="Plants (Basel)">
        <title>Bridging the Gap: Combining Genomics and Transcriptomics Approaches to Understand Stylosanthes scabra, an Orphan Legume from the Brazilian Caatinga.</title>
        <authorList>
            <person name="Ferreira-Neto J.R.C."/>
            <person name="da Silva M.D."/>
            <person name="Binneck E."/>
            <person name="de Melo N.F."/>
            <person name="da Silva R.H."/>
            <person name="de Melo A.L.T.M."/>
            <person name="Pandolfi V."/>
            <person name="Bustamante F.O."/>
            <person name="Brasileiro-Vidal A.C."/>
            <person name="Benko-Iseppon A.M."/>
        </authorList>
    </citation>
    <scope>NUCLEOTIDE SEQUENCE [LARGE SCALE GENOMIC DNA]</scope>
    <source>
        <tissue evidence="1">Leaves</tissue>
    </source>
</reference>